<dbReference type="CDD" id="cd19067">
    <property type="entry name" value="PfuEndoQ-like"/>
    <property type="match status" value="1"/>
</dbReference>
<gene>
    <name evidence="1" type="ORF">A2777_04200</name>
</gene>
<accession>A0A1F5Z4K8</accession>
<dbReference type="PANTHER" id="PTHR40084:SF1">
    <property type="entry name" value="PHOSPHOTRANSFERASE"/>
    <property type="match status" value="1"/>
</dbReference>
<comment type="caution">
    <text evidence="1">The sequence shown here is derived from an EMBL/GenBank/DDBJ whole genome shotgun (WGS) entry which is preliminary data.</text>
</comment>
<name>A0A1F5Z4K8_9BACT</name>
<reference evidence="1 2" key="1">
    <citation type="journal article" date="2016" name="Nat. Commun.">
        <title>Thousands of microbial genomes shed light on interconnected biogeochemical processes in an aquifer system.</title>
        <authorList>
            <person name="Anantharaman K."/>
            <person name="Brown C.T."/>
            <person name="Hug L.A."/>
            <person name="Sharon I."/>
            <person name="Castelle C.J."/>
            <person name="Probst A.J."/>
            <person name="Thomas B.C."/>
            <person name="Singh A."/>
            <person name="Wilkins M.J."/>
            <person name="Karaoz U."/>
            <person name="Brodie E.L."/>
            <person name="Williams K.H."/>
            <person name="Hubbard S.S."/>
            <person name="Banfield J.F."/>
        </authorList>
    </citation>
    <scope>NUCLEOTIDE SEQUENCE [LARGE SCALE GENOMIC DNA]</scope>
</reference>
<protein>
    <recommendedName>
        <fullName evidence="3">DNA helicase UvrD</fullName>
    </recommendedName>
</protein>
<organism evidence="1 2">
    <name type="scientific">Candidatus Gottesmanbacteria bacterium RIFCSPHIGHO2_01_FULL_40_15</name>
    <dbReference type="NCBI Taxonomy" id="1798376"/>
    <lineage>
        <taxon>Bacteria</taxon>
        <taxon>Candidatus Gottesmaniibacteriota</taxon>
    </lineage>
</organism>
<evidence type="ECO:0000313" key="2">
    <source>
        <dbReference type="Proteomes" id="UP000177354"/>
    </source>
</evidence>
<evidence type="ECO:0000313" key="1">
    <source>
        <dbReference type="EMBL" id="OGG07042.1"/>
    </source>
</evidence>
<dbReference type="Proteomes" id="UP000177354">
    <property type="component" value="Unassembled WGS sequence"/>
</dbReference>
<dbReference type="EMBL" id="MFJF01000012">
    <property type="protein sequence ID" value="OGG07042.1"/>
    <property type="molecule type" value="Genomic_DNA"/>
</dbReference>
<sequence length="457" mass="51822">MKIISDLQLHSKYARAVSKDMVIPKIWEWAKIKGINLIATGDWTHPLWLREIKSHTEETGSGLLKLKNTGNGQGSTGPQFLLETEVSCIYSQGGKLRRIHILIWVPTISSAEKINKKLMSMGANLMSDGRPIMGLTSKQIADTALSIDPKSLIIPAHIWTPWFSLFGSQSGFDSIEECFGDYARYIYGVETGLSSNPLMNWRIKELDSRSIVSFSDAHSGPKLGREATVFEVSELTFDNIRRAIMEPFQKAQGSSKKSELSKNRIDYTIEFYPEEGKYHYTGHRNCNIKQTPEETKNKGTICPVCGRKLTVGVMHRVEQLSGRKEEILKINFKEIEGIRPKIYFSESFKERPPYMMLVPLHEILAQAIGGLPTSKNIQNEYKKLTDFFNCEFNVTLSADTKDIARISGEKTAEAIYKVRQGDIYVDPGYDGVFGKVKIWHEKKTQEKSDKKDQMSLF</sequence>
<dbReference type="PANTHER" id="PTHR40084">
    <property type="entry name" value="PHOSPHOHYDROLASE, PHP FAMILY"/>
    <property type="match status" value="1"/>
</dbReference>
<evidence type="ECO:0008006" key="3">
    <source>
        <dbReference type="Google" id="ProtNLM"/>
    </source>
</evidence>
<dbReference type="AlphaFoldDB" id="A0A1F5Z4K8"/>
<proteinExistence type="predicted"/>